<evidence type="ECO:0000313" key="3">
    <source>
        <dbReference type="Proteomes" id="UP000325743"/>
    </source>
</evidence>
<feature type="compositionally biased region" description="Basic and acidic residues" evidence="1">
    <location>
        <begin position="93"/>
        <end position="113"/>
    </location>
</feature>
<dbReference type="AlphaFoldDB" id="A0A5P3VED3"/>
<accession>A0A5P3VED3</accession>
<sequence length="129" mass="14360">MSVKLRLAPSTRRAGKEARITSDARFEFNPDGSAQKPQNWPGHFNGRPGLQDCDRGTPDDVLALFKDASTQVALYGMADPPPDMPMLEWEQAAKREARNQRDRERRAQARAERNAAALVPRSTGRKATS</sequence>
<proteinExistence type="predicted"/>
<organism evidence="2 3">
    <name type="scientific">Cupriavidus oxalaticus</name>
    <dbReference type="NCBI Taxonomy" id="96344"/>
    <lineage>
        <taxon>Bacteria</taxon>
        <taxon>Pseudomonadati</taxon>
        <taxon>Pseudomonadota</taxon>
        <taxon>Betaproteobacteria</taxon>
        <taxon>Burkholderiales</taxon>
        <taxon>Burkholderiaceae</taxon>
        <taxon>Cupriavidus</taxon>
    </lineage>
</organism>
<reference evidence="2 3" key="1">
    <citation type="submission" date="2018-09" db="EMBL/GenBank/DDBJ databases">
        <title>Complete genome sequence of Cupriavidus oxalaticus T2, a bacterium capable of phenol tolerance and degradation.</title>
        <authorList>
            <person name="Yan J."/>
        </authorList>
    </citation>
    <scope>NUCLEOTIDE SEQUENCE [LARGE SCALE GENOMIC DNA]</scope>
    <source>
        <strain evidence="2 3">T2</strain>
    </source>
</reference>
<protein>
    <submittedName>
        <fullName evidence="2">Uncharacterized protein</fullName>
    </submittedName>
</protein>
<evidence type="ECO:0000256" key="1">
    <source>
        <dbReference type="SAM" id="MobiDB-lite"/>
    </source>
</evidence>
<evidence type="ECO:0000313" key="2">
    <source>
        <dbReference type="EMBL" id="QEZ44727.1"/>
    </source>
</evidence>
<dbReference type="Proteomes" id="UP000325743">
    <property type="component" value="Chromosome 1"/>
</dbReference>
<dbReference type="EMBL" id="CP032518">
    <property type="protein sequence ID" value="QEZ44727.1"/>
    <property type="molecule type" value="Genomic_DNA"/>
</dbReference>
<gene>
    <name evidence="2" type="ORF">D2917_11095</name>
</gene>
<feature type="region of interest" description="Disordered" evidence="1">
    <location>
        <begin position="27"/>
        <end position="55"/>
    </location>
</feature>
<feature type="region of interest" description="Disordered" evidence="1">
    <location>
        <begin position="93"/>
        <end position="129"/>
    </location>
</feature>
<name>A0A5P3VED3_9BURK</name>